<comment type="caution">
    <text evidence="2">The sequence shown here is derived from an EMBL/GenBank/DDBJ whole genome shotgun (WGS) entry which is preliminary data.</text>
</comment>
<protein>
    <recommendedName>
        <fullName evidence="1">F-box domain-containing protein</fullName>
    </recommendedName>
</protein>
<dbReference type="PROSITE" id="PS50181">
    <property type="entry name" value="FBOX"/>
    <property type="match status" value="1"/>
</dbReference>
<evidence type="ECO:0000313" key="2">
    <source>
        <dbReference type="EMBL" id="CAH0017210.1"/>
    </source>
</evidence>
<dbReference type="Pfam" id="PF00646">
    <property type="entry name" value="F-box"/>
    <property type="match status" value="1"/>
</dbReference>
<dbReference type="AlphaFoldDB" id="A0A9N9YBK4"/>
<gene>
    <name evidence="2" type="ORF">CRHIZ90672A_00018490</name>
</gene>
<dbReference type="InterPro" id="IPR001810">
    <property type="entry name" value="F-box_dom"/>
</dbReference>
<sequence length="176" mass="19967">MEFSNLPSDILLGIMGFLEIEDQFHLGLCCKRLNFFLDDKICRQNLLTYAPFSVNPGSDARAWRSLIKRTIAVKTARPWLLSAIAVCTSFIYNDSVVVYCVGQTIRTLRLQGSVTEEIAIDLQRMLQATHLDGFILEGVELLHYACGFVSCLLQGENTQYWLISCHAEREVVRLCE</sequence>
<proteinExistence type="predicted"/>
<evidence type="ECO:0000259" key="1">
    <source>
        <dbReference type="PROSITE" id="PS50181"/>
    </source>
</evidence>
<dbReference type="Proteomes" id="UP000696573">
    <property type="component" value="Unassembled WGS sequence"/>
</dbReference>
<dbReference type="OrthoDB" id="5359231at2759"/>
<dbReference type="EMBL" id="CABFNQ020000500">
    <property type="protein sequence ID" value="CAH0017210.1"/>
    <property type="molecule type" value="Genomic_DNA"/>
</dbReference>
<feature type="domain" description="F-box" evidence="1">
    <location>
        <begin position="1"/>
        <end position="46"/>
    </location>
</feature>
<organism evidence="2 3">
    <name type="scientific">Clonostachys rhizophaga</name>
    <dbReference type="NCBI Taxonomy" id="160324"/>
    <lineage>
        <taxon>Eukaryota</taxon>
        <taxon>Fungi</taxon>
        <taxon>Dikarya</taxon>
        <taxon>Ascomycota</taxon>
        <taxon>Pezizomycotina</taxon>
        <taxon>Sordariomycetes</taxon>
        <taxon>Hypocreomycetidae</taxon>
        <taxon>Hypocreales</taxon>
        <taxon>Bionectriaceae</taxon>
        <taxon>Clonostachys</taxon>
    </lineage>
</organism>
<dbReference type="CDD" id="cd09917">
    <property type="entry name" value="F-box_SF"/>
    <property type="match status" value="1"/>
</dbReference>
<dbReference type="SMART" id="SM00256">
    <property type="entry name" value="FBOX"/>
    <property type="match status" value="1"/>
</dbReference>
<evidence type="ECO:0000313" key="3">
    <source>
        <dbReference type="Proteomes" id="UP000696573"/>
    </source>
</evidence>
<reference evidence="2" key="1">
    <citation type="submission" date="2021-10" db="EMBL/GenBank/DDBJ databases">
        <authorList>
            <person name="Piombo E."/>
        </authorList>
    </citation>
    <scope>NUCLEOTIDE SEQUENCE</scope>
</reference>
<feature type="non-terminal residue" evidence="2">
    <location>
        <position position="1"/>
    </location>
</feature>
<dbReference type="SUPFAM" id="SSF81383">
    <property type="entry name" value="F-box domain"/>
    <property type="match status" value="1"/>
</dbReference>
<dbReference type="InterPro" id="IPR036047">
    <property type="entry name" value="F-box-like_dom_sf"/>
</dbReference>
<accession>A0A9N9YBK4</accession>
<keyword evidence="3" id="KW-1185">Reference proteome</keyword>
<name>A0A9N9YBK4_9HYPO</name>